<evidence type="ECO:0000313" key="3">
    <source>
        <dbReference type="Proteomes" id="UP000504882"/>
    </source>
</evidence>
<dbReference type="InterPro" id="IPR037523">
    <property type="entry name" value="VOC_core"/>
</dbReference>
<dbReference type="PANTHER" id="PTHR36437:SF2">
    <property type="entry name" value="GLYOXALASE_BLEOMYCIN RESISTANCE PROTEIN_DIOXYGENASE"/>
    <property type="match status" value="1"/>
</dbReference>
<dbReference type="Proteomes" id="UP000504882">
    <property type="component" value="Unassembled WGS sequence"/>
</dbReference>
<organism evidence="2 3">
    <name type="scientific">Occultella glacieicola</name>
    <dbReference type="NCBI Taxonomy" id="2518684"/>
    <lineage>
        <taxon>Bacteria</taxon>
        <taxon>Bacillati</taxon>
        <taxon>Actinomycetota</taxon>
        <taxon>Actinomycetes</taxon>
        <taxon>Micrococcales</taxon>
        <taxon>Ruaniaceae</taxon>
        <taxon>Occultella</taxon>
    </lineage>
</organism>
<gene>
    <name evidence="2" type="ORF">EXU48_15890</name>
</gene>
<keyword evidence="3" id="KW-1185">Reference proteome</keyword>
<dbReference type="Pfam" id="PF00903">
    <property type="entry name" value="Glyoxalase"/>
    <property type="match status" value="1"/>
</dbReference>
<feature type="domain" description="VOC" evidence="1">
    <location>
        <begin position="1"/>
        <end position="133"/>
    </location>
</feature>
<proteinExistence type="predicted"/>
<reference evidence="2 3" key="1">
    <citation type="submission" date="2019-03" db="EMBL/GenBank/DDBJ databases">
        <title>Genomic features of bacteria from cold environments.</title>
        <authorList>
            <person name="Shen L."/>
        </authorList>
    </citation>
    <scope>NUCLEOTIDE SEQUENCE [LARGE SCALE GENOMIC DNA]</scope>
    <source>
        <strain evidence="3">T3246-1</strain>
    </source>
</reference>
<accession>A0ABY2E115</accession>
<dbReference type="PANTHER" id="PTHR36437">
    <property type="entry name" value="GLYOXALASE/BLEOMYCIN RESISTANCE PROTEIN/DIOXYGENASE"/>
    <property type="match status" value="1"/>
</dbReference>
<sequence length="144" mass="15476">MINNLTISQIFVTDQDEALDFYVNTLGLEPSADVDSGPMRWLTVRVPGTDREILLEQPGPPGYDPETVEAVRVMVSKGASGGTLIFSTDDARAAHGELVAKGVDLPEEPTEQPYGIDFGFRDPAGNHIRITEPRPLPPGFGTAG</sequence>
<dbReference type="RefSeq" id="WP_133108656.1">
    <property type="nucleotide sequence ID" value="NZ_SMNA01000007.1"/>
</dbReference>
<evidence type="ECO:0000313" key="2">
    <source>
        <dbReference type="EMBL" id="TDE91622.1"/>
    </source>
</evidence>
<dbReference type="SUPFAM" id="SSF54593">
    <property type="entry name" value="Glyoxalase/Bleomycin resistance protein/Dihydroxybiphenyl dioxygenase"/>
    <property type="match status" value="1"/>
</dbReference>
<dbReference type="PROSITE" id="PS51819">
    <property type="entry name" value="VOC"/>
    <property type="match status" value="1"/>
</dbReference>
<dbReference type="Gene3D" id="3.10.180.10">
    <property type="entry name" value="2,3-Dihydroxybiphenyl 1,2-Dioxygenase, domain 1"/>
    <property type="match status" value="1"/>
</dbReference>
<dbReference type="InterPro" id="IPR029068">
    <property type="entry name" value="Glyas_Bleomycin-R_OHBP_Dase"/>
</dbReference>
<dbReference type="EMBL" id="SMNA01000007">
    <property type="protein sequence ID" value="TDE91622.1"/>
    <property type="molecule type" value="Genomic_DNA"/>
</dbReference>
<dbReference type="InterPro" id="IPR004360">
    <property type="entry name" value="Glyas_Fos-R_dOase_dom"/>
</dbReference>
<evidence type="ECO:0000259" key="1">
    <source>
        <dbReference type="PROSITE" id="PS51819"/>
    </source>
</evidence>
<name>A0ABY2E115_9MICO</name>
<protein>
    <submittedName>
        <fullName evidence="2">VOC family protein</fullName>
    </submittedName>
</protein>
<comment type="caution">
    <text evidence="2">The sequence shown here is derived from an EMBL/GenBank/DDBJ whole genome shotgun (WGS) entry which is preliminary data.</text>
</comment>